<dbReference type="SMART" id="SM00228">
    <property type="entry name" value="PDZ"/>
    <property type="match status" value="1"/>
</dbReference>
<dbReference type="Gene3D" id="3.90.226.10">
    <property type="entry name" value="2-enoyl-CoA Hydratase, Chain A, domain 1"/>
    <property type="match status" value="1"/>
</dbReference>
<evidence type="ECO:0000256" key="2">
    <source>
        <dbReference type="ARBA" id="ARBA00022670"/>
    </source>
</evidence>
<dbReference type="CDD" id="cd07560">
    <property type="entry name" value="Peptidase_S41_CPP"/>
    <property type="match status" value="1"/>
</dbReference>
<dbReference type="EMBL" id="VLXZ01000001">
    <property type="protein sequence ID" value="TSB48620.1"/>
    <property type="molecule type" value="Genomic_DNA"/>
</dbReference>
<dbReference type="InterPro" id="IPR001478">
    <property type="entry name" value="PDZ"/>
</dbReference>
<dbReference type="PANTHER" id="PTHR32060:SF29">
    <property type="entry name" value="CARBOXY-TERMINAL PROCESSING PROTEASE CTPB"/>
    <property type="match status" value="1"/>
</dbReference>
<dbReference type="PANTHER" id="PTHR32060">
    <property type="entry name" value="TAIL-SPECIFIC PROTEASE"/>
    <property type="match status" value="1"/>
</dbReference>
<dbReference type="GO" id="GO:0030288">
    <property type="term" value="C:outer membrane-bounded periplasmic space"/>
    <property type="evidence" value="ECO:0007669"/>
    <property type="project" value="TreeGrafter"/>
</dbReference>
<keyword evidence="10" id="KW-1185">Reference proteome</keyword>
<sequence length="463" mass="50644">MFSSEATPILQGSGDGEQTEVVELDDDELMKKFEKALETIESQYVEEVDRQKLIEGAISGMVGELGDPFSDYMDQETANEFVESLGSEFQGIGAEVSMINGKVTIVSPFRESPAEQAGLQANDRIIEIDGENIEGLSVNEAVLLIRGEKGTTVRLTIERDGSSELLEVPVERDTIPIETVRTETFERDGLTIGKLEITSFSEDTAIDFREQLAELEQDGIDALLVDVRGNPGGYLNAVEHIGDELIPDGKPVVQIEDREGARTSYTSKLNDAKDYPIIGLIDERSASASEILAAALKESGGYDLVGTTTFGKGTVQQTVDLGDGSDLKLTMMRWLTPDGNNINQEGVTPTIEEEQPEYFTSTAVSVGDDPIAFDSLGEQVKNAQFILRGLGFDPGREDGYFDQQTVEAIEAFQNDAGIEVTGEINQETATALQEQIVEEIRKPENDNQLQRAIELAVEQRNQN</sequence>
<evidence type="ECO:0000256" key="7">
    <source>
        <dbReference type="RuleBase" id="RU004404"/>
    </source>
</evidence>
<dbReference type="Proteomes" id="UP000318521">
    <property type="component" value="Unassembled WGS sequence"/>
</dbReference>
<comment type="catalytic activity">
    <reaction evidence="5">
        <text>The enzyme shows specific recognition of a C-terminal tripeptide, Xaa-Yaa-Zaa, in which Xaa is preferably Ala or Leu, Yaa is preferably Ala or Tyr, and Zaa is preferably Ala, but then cleaves at a variable distance from the C-terminus. A typical cleavage is -Ala-Ala-|-Arg-Ala-Ala-Lys-Glu-Asn-Tyr-Ala-Leu-Ala-Ala.</text>
        <dbReference type="EC" id="3.4.21.102"/>
    </reaction>
</comment>
<comment type="caution">
    <text evidence="9">The sequence shown here is derived from an EMBL/GenBank/DDBJ whole genome shotgun (WGS) entry which is preliminary data.</text>
</comment>
<dbReference type="SMART" id="SM00245">
    <property type="entry name" value="TSPc"/>
    <property type="match status" value="1"/>
</dbReference>
<keyword evidence="4 7" id="KW-0720">Serine protease</keyword>
<evidence type="ECO:0000256" key="4">
    <source>
        <dbReference type="ARBA" id="ARBA00022825"/>
    </source>
</evidence>
<dbReference type="Pfam" id="PF01471">
    <property type="entry name" value="PG_binding_1"/>
    <property type="match status" value="1"/>
</dbReference>
<evidence type="ECO:0000256" key="6">
    <source>
        <dbReference type="ARBA" id="ARBA00066637"/>
    </source>
</evidence>
<dbReference type="EC" id="3.4.21.102" evidence="6"/>
<dbReference type="GO" id="GO:0006508">
    <property type="term" value="P:proteolysis"/>
    <property type="evidence" value="ECO:0007669"/>
    <property type="project" value="UniProtKB-KW"/>
</dbReference>
<keyword evidence="2 7" id="KW-0645">Protease</keyword>
<name>A0A554A4J8_9BACI</name>
<dbReference type="OrthoDB" id="9812068at2"/>
<keyword evidence="3 7" id="KW-0378">Hydrolase</keyword>
<dbReference type="SUPFAM" id="SSF47090">
    <property type="entry name" value="PGBD-like"/>
    <property type="match status" value="1"/>
</dbReference>
<dbReference type="InterPro" id="IPR036365">
    <property type="entry name" value="PGBD-like_sf"/>
</dbReference>
<evidence type="ECO:0000313" key="9">
    <source>
        <dbReference type="EMBL" id="TSB48620.1"/>
    </source>
</evidence>
<accession>A0A554A4J8</accession>
<dbReference type="GO" id="GO:0007165">
    <property type="term" value="P:signal transduction"/>
    <property type="evidence" value="ECO:0007669"/>
    <property type="project" value="TreeGrafter"/>
</dbReference>
<organism evidence="9 10">
    <name type="scientific">Alkalicoccobacillus porphyridii</name>
    <dbReference type="NCBI Taxonomy" id="2597270"/>
    <lineage>
        <taxon>Bacteria</taxon>
        <taxon>Bacillati</taxon>
        <taxon>Bacillota</taxon>
        <taxon>Bacilli</taxon>
        <taxon>Bacillales</taxon>
        <taxon>Bacillaceae</taxon>
        <taxon>Alkalicoccobacillus</taxon>
    </lineage>
</organism>
<dbReference type="Pfam" id="PF03572">
    <property type="entry name" value="Peptidase_S41"/>
    <property type="match status" value="1"/>
</dbReference>
<feature type="domain" description="PDZ" evidence="8">
    <location>
        <begin position="86"/>
        <end position="146"/>
    </location>
</feature>
<dbReference type="InterPro" id="IPR005151">
    <property type="entry name" value="Tail-specific_protease"/>
</dbReference>
<proteinExistence type="inferred from homology"/>
<dbReference type="NCBIfam" id="TIGR00225">
    <property type="entry name" value="prc"/>
    <property type="match status" value="1"/>
</dbReference>
<dbReference type="InterPro" id="IPR002477">
    <property type="entry name" value="Peptidoglycan-bd-like"/>
</dbReference>
<dbReference type="InterPro" id="IPR004447">
    <property type="entry name" value="Peptidase_S41A"/>
</dbReference>
<dbReference type="InterPro" id="IPR036366">
    <property type="entry name" value="PGBDSf"/>
</dbReference>
<dbReference type="GO" id="GO:0004252">
    <property type="term" value="F:serine-type endopeptidase activity"/>
    <property type="evidence" value="ECO:0007669"/>
    <property type="project" value="UniProtKB-EC"/>
</dbReference>
<dbReference type="AlphaFoldDB" id="A0A554A4J8"/>
<dbReference type="InterPro" id="IPR055210">
    <property type="entry name" value="CtpA/B_N"/>
</dbReference>
<dbReference type="FunFam" id="3.30.750.44:FF:000001">
    <property type="entry name" value="S41 family peptidase"/>
    <property type="match status" value="1"/>
</dbReference>
<dbReference type="Gene3D" id="1.10.101.10">
    <property type="entry name" value="PGBD-like superfamily/PGBD"/>
    <property type="match status" value="1"/>
</dbReference>
<dbReference type="PROSITE" id="PS50106">
    <property type="entry name" value="PDZ"/>
    <property type="match status" value="1"/>
</dbReference>
<dbReference type="Pfam" id="PF22694">
    <property type="entry name" value="CtpB_N-like"/>
    <property type="match status" value="1"/>
</dbReference>
<dbReference type="FunFam" id="2.30.42.10:FF:000063">
    <property type="entry name" value="Peptidase, S41 family"/>
    <property type="match status" value="1"/>
</dbReference>
<evidence type="ECO:0000256" key="1">
    <source>
        <dbReference type="ARBA" id="ARBA00009179"/>
    </source>
</evidence>
<evidence type="ECO:0000313" key="10">
    <source>
        <dbReference type="Proteomes" id="UP000318521"/>
    </source>
</evidence>
<dbReference type="CDD" id="cd06782">
    <property type="entry name" value="cpPDZ_CPP-like"/>
    <property type="match status" value="1"/>
</dbReference>
<dbReference type="Gene3D" id="3.30.750.44">
    <property type="match status" value="1"/>
</dbReference>
<dbReference type="InterPro" id="IPR029045">
    <property type="entry name" value="ClpP/crotonase-like_dom_sf"/>
</dbReference>
<reference evidence="9 10" key="1">
    <citation type="submission" date="2019-07" db="EMBL/GenBank/DDBJ databases">
        <authorList>
            <person name="Park Y.J."/>
            <person name="Jeong S.E."/>
            <person name="Jung H.S."/>
        </authorList>
    </citation>
    <scope>NUCLEOTIDE SEQUENCE [LARGE SCALE GENOMIC DNA]</scope>
    <source>
        <strain evidence="10">P16(2019)</strain>
    </source>
</reference>
<dbReference type="SUPFAM" id="SSF50156">
    <property type="entry name" value="PDZ domain-like"/>
    <property type="match status" value="1"/>
</dbReference>
<dbReference type="Gene3D" id="2.30.42.10">
    <property type="match status" value="1"/>
</dbReference>
<evidence type="ECO:0000256" key="5">
    <source>
        <dbReference type="ARBA" id="ARBA00051784"/>
    </source>
</evidence>
<protein>
    <recommendedName>
        <fullName evidence="6">C-terminal processing peptidase</fullName>
        <ecNumber evidence="6">3.4.21.102</ecNumber>
    </recommendedName>
</protein>
<evidence type="ECO:0000256" key="3">
    <source>
        <dbReference type="ARBA" id="ARBA00022801"/>
    </source>
</evidence>
<dbReference type="InterPro" id="IPR036034">
    <property type="entry name" value="PDZ_sf"/>
</dbReference>
<dbReference type="Pfam" id="PF13180">
    <property type="entry name" value="PDZ_2"/>
    <property type="match status" value="1"/>
</dbReference>
<evidence type="ECO:0000259" key="8">
    <source>
        <dbReference type="PROSITE" id="PS50106"/>
    </source>
</evidence>
<dbReference type="SUPFAM" id="SSF52096">
    <property type="entry name" value="ClpP/crotonase"/>
    <property type="match status" value="1"/>
</dbReference>
<gene>
    <name evidence="9" type="ORF">FN960_01860</name>
</gene>
<comment type="similarity">
    <text evidence="1 7">Belongs to the peptidase S41A family.</text>
</comment>